<evidence type="ECO:0000256" key="1">
    <source>
        <dbReference type="ARBA" id="ARBA00002901"/>
    </source>
</evidence>
<dbReference type="PANTHER" id="PTHR10192">
    <property type="entry name" value="MOLYBDOPTERIN BIOSYNTHESIS PROTEIN"/>
    <property type="match status" value="1"/>
</dbReference>
<organism evidence="8 9">
    <name type="scientific">Entomobacter blattae</name>
    <dbReference type="NCBI Taxonomy" id="2762277"/>
    <lineage>
        <taxon>Bacteria</taxon>
        <taxon>Pseudomonadati</taxon>
        <taxon>Pseudomonadota</taxon>
        <taxon>Alphaproteobacteria</taxon>
        <taxon>Acetobacterales</taxon>
        <taxon>Acetobacteraceae</taxon>
        <taxon>Entomobacter</taxon>
    </lineage>
</organism>
<dbReference type="Gene3D" id="2.40.340.10">
    <property type="entry name" value="MoeA, C-terminal, domain IV"/>
    <property type="match status" value="1"/>
</dbReference>
<dbReference type="SUPFAM" id="SSF63867">
    <property type="entry name" value="MoeA C-terminal domain-like"/>
    <property type="match status" value="1"/>
</dbReference>
<dbReference type="NCBIfam" id="NF045515">
    <property type="entry name" value="Glp_gephyrin"/>
    <property type="match status" value="1"/>
</dbReference>
<evidence type="ECO:0000313" key="9">
    <source>
        <dbReference type="Proteomes" id="UP000516349"/>
    </source>
</evidence>
<comment type="cofactor">
    <cofactor evidence="6">
        <name>Mg(2+)</name>
        <dbReference type="ChEBI" id="CHEBI:18420"/>
    </cofactor>
</comment>
<dbReference type="PROSITE" id="PS01079">
    <property type="entry name" value="MOCF_BIOSYNTHESIS_2"/>
    <property type="match status" value="1"/>
</dbReference>
<keyword evidence="6" id="KW-0500">Molybdenum</keyword>
<keyword evidence="6" id="KW-0808">Transferase</keyword>
<dbReference type="NCBIfam" id="TIGR00177">
    <property type="entry name" value="molyb_syn"/>
    <property type="match status" value="1"/>
</dbReference>
<dbReference type="Gene3D" id="2.170.190.11">
    <property type="entry name" value="Molybdopterin biosynthesis moea protein, domain 3"/>
    <property type="match status" value="1"/>
</dbReference>
<dbReference type="InterPro" id="IPR036688">
    <property type="entry name" value="MoeA_C_domain_IV_sf"/>
</dbReference>
<dbReference type="InterPro" id="IPR001453">
    <property type="entry name" value="MoaB/Mog_dom"/>
</dbReference>
<keyword evidence="6" id="KW-0460">Magnesium</keyword>
<dbReference type="SUPFAM" id="SSF53218">
    <property type="entry name" value="Molybdenum cofactor biosynthesis proteins"/>
    <property type="match status" value="1"/>
</dbReference>
<dbReference type="SUPFAM" id="SSF53850">
    <property type="entry name" value="Periplasmic binding protein-like II"/>
    <property type="match status" value="1"/>
</dbReference>
<evidence type="ECO:0000256" key="3">
    <source>
        <dbReference type="ARBA" id="ARBA00010763"/>
    </source>
</evidence>
<evidence type="ECO:0000256" key="5">
    <source>
        <dbReference type="ARBA" id="ARBA00047317"/>
    </source>
</evidence>
<dbReference type="GO" id="GO:0006777">
    <property type="term" value="P:Mo-molybdopterin cofactor biosynthetic process"/>
    <property type="evidence" value="ECO:0007669"/>
    <property type="project" value="UniProtKB-UniRule"/>
</dbReference>
<evidence type="ECO:0000256" key="6">
    <source>
        <dbReference type="RuleBase" id="RU365090"/>
    </source>
</evidence>
<evidence type="ECO:0000313" key="8">
    <source>
        <dbReference type="EMBL" id="QNT78942.1"/>
    </source>
</evidence>
<dbReference type="RefSeq" id="WP_203413157.1">
    <property type="nucleotide sequence ID" value="NZ_CP060244.1"/>
</dbReference>
<dbReference type="Proteomes" id="UP000516349">
    <property type="component" value="Chromosome"/>
</dbReference>
<dbReference type="InterPro" id="IPR036135">
    <property type="entry name" value="MoeA_linker/N_sf"/>
</dbReference>
<dbReference type="GO" id="GO:0046872">
    <property type="term" value="F:metal ion binding"/>
    <property type="evidence" value="ECO:0007669"/>
    <property type="project" value="UniProtKB-UniRule"/>
</dbReference>
<reference evidence="8 9" key="1">
    <citation type="submission" date="2020-08" db="EMBL/GenBank/DDBJ databases">
        <title>Complete genome sequence of Entomobacter blattae G55GP.</title>
        <authorList>
            <person name="Poehlein A."/>
            <person name="Guzman J."/>
            <person name="Daniel R."/>
            <person name="Vilcinskas A."/>
        </authorList>
    </citation>
    <scope>NUCLEOTIDE SEQUENCE [LARGE SCALE GENOMIC DNA]</scope>
    <source>
        <strain evidence="8 9">G55GP</strain>
    </source>
</reference>
<comment type="function">
    <text evidence="1 6">Catalyzes the insertion of molybdate into adenylated molybdopterin with the concomitant release of AMP.</text>
</comment>
<comment type="pathway">
    <text evidence="2 6">Cofactor biosynthesis; molybdopterin biosynthesis.</text>
</comment>
<dbReference type="InterPro" id="IPR008284">
    <property type="entry name" value="MoCF_biosynth_CS"/>
</dbReference>
<dbReference type="GO" id="GO:0061599">
    <property type="term" value="F:molybdopterin molybdotransferase activity"/>
    <property type="evidence" value="ECO:0007669"/>
    <property type="project" value="UniProtKB-UniRule"/>
</dbReference>
<dbReference type="InterPro" id="IPR024370">
    <property type="entry name" value="PBP_domain"/>
</dbReference>
<dbReference type="Gene3D" id="3.90.105.10">
    <property type="entry name" value="Molybdopterin biosynthesis moea protein, domain 2"/>
    <property type="match status" value="1"/>
</dbReference>
<dbReference type="GO" id="GO:0005737">
    <property type="term" value="C:cytoplasm"/>
    <property type="evidence" value="ECO:0007669"/>
    <property type="project" value="TreeGrafter"/>
</dbReference>
<evidence type="ECO:0000256" key="2">
    <source>
        <dbReference type="ARBA" id="ARBA00005046"/>
    </source>
</evidence>
<dbReference type="Pfam" id="PF03453">
    <property type="entry name" value="MoeA_N"/>
    <property type="match status" value="1"/>
</dbReference>
<dbReference type="EC" id="2.10.1.1" evidence="6"/>
<evidence type="ECO:0000259" key="7">
    <source>
        <dbReference type="SMART" id="SM00852"/>
    </source>
</evidence>
<dbReference type="SUPFAM" id="SSF63882">
    <property type="entry name" value="MoeA N-terminal region -like"/>
    <property type="match status" value="1"/>
</dbReference>
<dbReference type="PANTHER" id="PTHR10192:SF5">
    <property type="entry name" value="GEPHYRIN"/>
    <property type="match status" value="1"/>
</dbReference>
<dbReference type="InterPro" id="IPR038987">
    <property type="entry name" value="MoeA-like"/>
</dbReference>
<gene>
    <name evidence="8" type="ORF">JGUZn3_17240</name>
</gene>
<evidence type="ECO:0000256" key="4">
    <source>
        <dbReference type="ARBA" id="ARBA00023150"/>
    </source>
</evidence>
<dbReference type="KEGG" id="ebla:JGUZn3_17240"/>
<name>A0A7H1NT32_9PROT</name>
<comment type="similarity">
    <text evidence="3 6">Belongs to the MoeA family.</text>
</comment>
<comment type="catalytic activity">
    <reaction evidence="5">
        <text>adenylyl-molybdopterin + molybdate = Mo-molybdopterin + AMP + H(+)</text>
        <dbReference type="Rhea" id="RHEA:35047"/>
        <dbReference type="ChEBI" id="CHEBI:15378"/>
        <dbReference type="ChEBI" id="CHEBI:36264"/>
        <dbReference type="ChEBI" id="CHEBI:62727"/>
        <dbReference type="ChEBI" id="CHEBI:71302"/>
        <dbReference type="ChEBI" id="CHEBI:456215"/>
        <dbReference type="EC" id="2.10.1.1"/>
    </reaction>
</comment>
<dbReference type="InterPro" id="IPR005110">
    <property type="entry name" value="MoeA_linker/N"/>
</dbReference>
<feature type="domain" description="MoaB/Mog" evidence="7">
    <location>
        <begin position="210"/>
        <end position="349"/>
    </location>
</feature>
<dbReference type="Pfam" id="PF12727">
    <property type="entry name" value="PBP_like"/>
    <property type="match status" value="1"/>
</dbReference>
<dbReference type="Gene3D" id="3.40.980.10">
    <property type="entry name" value="MoaB/Mog-like domain"/>
    <property type="match status" value="1"/>
</dbReference>
<dbReference type="AlphaFoldDB" id="A0A7H1NT32"/>
<sequence>MTGHSKKLSAEQIKTLRQEQFLNVVSLEEAKSRIQEAFVALSPKVSYKPLHQVRERVLAEDIYSSIDVPGFDRSRVDGFALRVEDIFSAHPQNPLCLSLLPEIITPGKTPEYEVTKGTATAIATGGMIPRGANAVVMVEQTDLREDPAGDPQLLVYQSANVGQFISSSGSDMSNGELILRQGQLLTSREIGMLAAIGLSKVPVWEKPVVAVFSTGDELVAPGNPLPPGQIYDSNAAILGSAAEEAGAEVLYLGIAVDTREAIKEKLNQALDKADIVLLSGGTSKGAGDIAYHCVALLKDPGIIFHGVALKPGKPLCVAVSGHKLVAILPGFPTSAIFTFHEFIAPLLRRMSFRPEDSKNEISAKLAITQNSDRGRTEYVMVSLIRNSLEDYIAYPIAKGSGSVTSFSQADGFFSIPALTEQLTAGTEVQVQIIGQHLHMPDLVIIGSHCTGLDYLVSQESLSGMLVKTFSIGSMGGVQAAQKEECDIAGIHLIDPKTGQYNTHCVTPDLTLIKGYGRLQGIVFRKDATFLKDAKTPSEFLEVIKTHSLLMINRNAGSGTRVVIDAFLNNFKPEGYLHTTRSHNAVAAAVQQKRADWGVTIETVAKSYGLGFIALRPEEYDFLIPKSRLHRPAVQKFLQLLHTPTIRSHLKAMGFSIIE</sequence>
<protein>
    <recommendedName>
        <fullName evidence="6">Molybdopterin molybdenumtransferase</fullName>
        <ecNumber evidence="6">2.10.1.1</ecNumber>
    </recommendedName>
</protein>
<keyword evidence="6" id="KW-0479">Metal-binding</keyword>
<keyword evidence="9" id="KW-1185">Reference proteome</keyword>
<dbReference type="Pfam" id="PF03454">
    <property type="entry name" value="MoeA_C"/>
    <property type="match status" value="1"/>
</dbReference>
<dbReference type="NCBIfam" id="NF011068">
    <property type="entry name" value="PRK14498.1"/>
    <property type="match status" value="1"/>
</dbReference>
<dbReference type="EMBL" id="CP060244">
    <property type="protein sequence ID" value="QNT78942.1"/>
    <property type="molecule type" value="Genomic_DNA"/>
</dbReference>
<dbReference type="Pfam" id="PF00994">
    <property type="entry name" value="MoCF_biosynth"/>
    <property type="match status" value="1"/>
</dbReference>
<dbReference type="InterPro" id="IPR036425">
    <property type="entry name" value="MoaB/Mog-like_dom_sf"/>
</dbReference>
<dbReference type="CDD" id="cd00887">
    <property type="entry name" value="MoeA"/>
    <property type="match status" value="1"/>
</dbReference>
<proteinExistence type="inferred from homology"/>
<dbReference type="InterPro" id="IPR005111">
    <property type="entry name" value="MoeA_C_domain_IV"/>
</dbReference>
<dbReference type="UniPathway" id="UPA00344"/>
<accession>A0A7H1NT32</accession>
<dbReference type="SMART" id="SM00852">
    <property type="entry name" value="MoCF_biosynth"/>
    <property type="match status" value="1"/>
</dbReference>
<keyword evidence="4 6" id="KW-0501">Molybdenum cofactor biosynthesis</keyword>